<dbReference type="EMBL" id="ACOU01000002">
    <property type="protein sequence ID" value="EKX74125.1"/>
    <property type="molecule type" value="Genomic_DNA"/>
</dbReference>
<keyword evidence="4" id="KW-1185">Reference proteome</keyword>
<protein>
    <recommendedName>
        <fullName evidence="2">Adaptor protein ClpS core domain-containing protein</fullName>
    </recommendedName>
</protein>
<name>L1LFT3_THEEQ</name>
<dbReference type="GO" id="GO:0030163">
    <property type="term" value="P:protein catabolic process"/>
    <property type="evidence" value="ECO:0007669"/>
    <property type="project" value="InterPro"/>
</dbReference>
<dbReference type="OrthoDB" id="5144at2759"/>
<keyword evidence="1" id="KW-0175">Coiled coil</keyword>
<dbReference type="Gene3D" id="3.30.1390.10">
    <property type="match status" value="1"/>
</dbReference>
<dbReference type="eggNOG" id="ENOG502S6N8">
    <property type="taxonomic scope" value="Eukaryota"/>
</dbReference>
<accession>L1LFT3</accession>
<dbReference type="SUPFAM" id="SSF54736">
    <property type="entry name" value="ClpS-like"/>
    <property type="match status" value="1"/>
</dbReference>
<dbReference type="GO" id="GO:0006508">
    <property type="term" value="P:proteolysis"/>
    <property type="evidence" value="ECO:0007669"/>
    <property type="project" value="InterPro"/>
</dbReference>
<evidence type="ECO:0000259" key="2">
    <source>
        <dbReference type="Pfam" id="PF02617"/>
    </source>
</evidence>
<dbReference type="PANTHER" id="PTHR33473:SF17">
    <property type="entry name" value="ATP-DEPENDENT CLP PROTEASE ADAPTER PROTEIN CLPS1, CHLOROPLASTIC"/>
    <property type="match status" value="1"/>
</dbReference>
<reference evidence="3 4" key="1">
    <citation type="journal article" date="2012" name="BMC Genomics">
        <title>Comparative genomic analysis and phylogenetic position of Theileria equi.</title>
        <authorList>
            <person name="Kappmeyer L.S."/>
            <person name="Thiagarajan M."/>
            <person name="Herndon D.R."/>
            <person name="Ramsay J.D."/>
            <person name="Caler E."/>
            <person name="Djikeng A."/>
            <person name="Gillespie J.J."/>
            <person name="Lau A.O."/>
            <person name="Roalson E.H."/>
            <person name="Silva J.C."/>
            <person name="Silva M.G."/>
            <person name="Suarez C.E."/>
            <person name="Ueti M.W."/>
            <person name="Nene V.M."/>
            <person name="Mealey R.H."/>
            <person name="Knowles D.P."/>
            <person name="Brayton K.A."/>
        </authorList>
    </citation>
    <scope>NUCLEOTIDE SEQUENCE [LARGE SCALE GENOMIC DNA]</scope>
    <source>
        <strain evidence="3 4">WA</strain>
    </source>
</reference>
<dbReference type="PANTHER" id="PTHR33473">
    <property type="entry name" value="ATP-DEPENDENT CLP PROTEASE ADAPTER PROTEIN CLPS1, CHLOROPLASTIC"/>
    <property type="match status" value="1"/>
</dbReference>
<dbReference type="Proteomes" id="UP000031512">
    <property type="component" value="Unassembled WGS sequence"/>
</dbReference>
<dbReference type="KEGG" id="beq:BEWA_041630"/>
<dbReference type="RefSeq" id="XP_004833577.1">
    <property type="nucleotide sequence ID" value="XM_004833520.1"/>
</dbReference>
<dbReference type="GeneID" id="15807573"/>
<feature type="coiled-coil region" evidence="1">
    <location>
        <begin position="65"/>
        <end position="92"/>
    </location>
</feature>
<evidence type="ECO:0000256" key="1">
    <source>
        <dbReference type="SAM" id="Coils"/>
    </source>
</evidence>
<dbReference type="InterPro" id="IPR003769">
    <property type="entry name" value="ClpS_core"/>
</dbReference>
<feature type="domain" description="Adaptor protein ClpS core" evidence="2">
    <location>
        <begin position="96"/>
        <end position="161"/>
    </location>
</feature>
<dbReference type="InterPro" id="IPR014719">
    <property type="entry name" value="Ribosomal_bL12_C/ClpS-like"/>
</dbReference>
<comment type="caution">
    <text evidence="3">The sequence shown here is derived from an EMBL/GenBank/DDBJ whole genome shotgun (WGS) entry which is preliminary data.</text>
</comment>
<evidence type="ECO:0000313" key="4">
    <source>
        <dbReference type="Proteomes" id="UP000031512"/>
    </source>
</evidence>
<dbReference type="STRING" id="1537102.L1LFT3"/>
<dbReference type="VEuPathDB" id="PiroplasmaDB:BEWA_041630"/>
<evidence type="ECO:0000313" key="3">
    <source>
        <dbReference type="EMBL" id="EKX74125.1"/>
    </source>
</evidence>
<dbReference type="InterPro" id="IPR022935">
    <property type="entry name" value="ClpS"/>
</dbReference>
<dbReference type="AlphaFoldDB" id="L1LFT3"/>
<organism evidence="3 4">
    <name type="scientific">Theileria equi strain WA</name>
    <dbReference type="NCBI Taxonomy" id="1537102"/>
    <lineage>
        <taxon>Eukaryota</taxon>
        <taxon>Sar</taxon>
        <taxon>Alveolata</taxon>
        <taxon>Apicomplexa</taxon>
        <taxon>Aconoidasida</taxon>
        <taxon>Piroplasmida</taxon>
        <taxon>Theileriidae</taxon>
        <taxon>Theileria</taxon>
    </lineage>
</organism>
<sequence length="174" mass="19451">MQIITKSTLIAASFVGLALSINLNGFIYNYNSLNTNITDQGAKFILKSSPGAQLESQIGISGPKMDRLRTTLDDIKQSKEKETAKSTREEREGEVDAWRVVLYNDDIHNFSYVTESLASCIPQLSLAKAHLITVEAHKNGQAEILRTWKDKAETYCRDLQKCGLTVCTMYSKVK</sequence>
<gene>
    <name evidence="3" type="ORF">BEWA_041630</name>
</gene>
<dbReference type="Pfam" id="PF02617">
    <property type="entry name" value="ClpS"/>
    <property type="match status" value="1"/>
</dbReference>
<proteinExistence type="predicted"/>